<accession>A0ACC0UMT2</accession>
<dbReference type="Proteomes" id="UP001207468">
    <property type="component" value="Unassembled WGS sequence"/>
</dbReference>
<comment type="caution">
    <text evidence="1">The sequence shown here is derived from an EMBL/GenBank/DDBJ whole genome shotgun (WGS) entry which is preliminary data.</text>
</comment>
<proteinExistence type="predicted"/>
<dbReference type="EMBL" id="JAGFNK010000004">
    <property type="protein sequence ID" value="KAI9513020.1"/>
    <property type="molecule type" value="Genomic_DNA"/>
</dbReference>
<reference evidence="1" key="1">
    <citation type="submission" date="2021-03" db="EMBL/GenBank/DDBJ databases">
        <title>Evolutionary priming and transition to the ectomycorrhizal habit in an iconic lineage of mushroom-forming fungi: is preadaptation a requirement?</title>
        <authorList>
            <consortium name="DOE Joint Genome Institute"/>
            <person name="Looney B.P."/>
            <person name="Miyauchi S."/>
            <person name="Morin E."/>
            <person name="Drula E."/>
            <person name="Courty P.E."/>
            <person name="Chicoki N."/>
            <person name="Fauchery L."/>
            <person name="Kohler A."/>
            <person name="Kuo A."/>
            <person name="LaButti K."/>
            <person name="Pangilinan J."/>
            <person name="Lipzen A."/>
            <person name="Riley R."/>
            <person name="Andreopoulos W."/>
            <person name="He G."/>
            <person name="Johnson J."/>
            <person name="Barry K.W."/>
            <person name="Grigoriev I.V."/>
            <person name="Nagy L."/>
            <person name="Hibbett D."/>
            <person name="Henrissat B."/>
            <person name="Matheny P.B."/>
            <person name="Labbe J."/>
            <person name="Martin A.F."/>
        </authorList>
    </citation>
    <scope>NUCLEOTIDE SEQUENCE</scope>
    <source>
        <strain evidence="1">BPL698</strain>
    </source>
</reference>
<organism evidence="1 2">
    <name type="scientific">Russula earlei</name>
    <dbReference type="NCBI Taxonomy" id="71964"/>
    <lineage>
        <taxon>Eukaryota</taxon>
        <taxon>Fungi</taxon>
        <taxon>Dikarya</taxon>
        <taxon>Basidiomycota</taxon>
        <taxon>Agaricomycotina</taxon>
        <taxon>Agaricomycetes</taxon>
        <taxon>Russulales</taxon>
        <taxon>Russulaceae</taxon>
        <taxon>Russula</taxon>
    </lineage>
</organism>
<gene>
    <name evidence="1" type="ORF">F5148DRAFT_1159967</name>
</gene>
<evidence type="ECO:0000313" key="1">
    <source>
        <dbReference type="EMBL" id="KAI9513020.1"/>
    </source>
</evidence>
<name>A0ACC0UMT2_9AGAM</name>
<protein>
    <submittedName>
        <fullName evidence="1">Uncharacterized protein</fullName>
    </submittedName>
</protein>
<evidence type="ECO:0000313" key="2">
    <source>
        <dbReference type="Proteomes" id="UP001207468"/>
    </source>
</evidence>
<sequence>MDSLATTLTTQPPSSGQPPTGGGDTNSGNGALTPAVDASVPPVTPVKRGPGRPKGSGVKKHIDPNTPIPPKRPVGRPRKDGLPAGSVPRGTPSSATRKRKVAAPGDFATPSADNASAQTSAPPTTAPPFSGSPAYSTYTYPTPTTPAPQQPWSTTYSTLSTALQYRPTETPTSLQRAIPAVDPVLHDDWPELLRTDANTLLQSLVSSLQTPNPVSRVGMTVEDSFKFHVNSLSPQDGTGPIPQLYSFLKTFWLPWSPTYFSLTASSLASPTAPEHRFFYWDPLPLVFNGIACPFCAVPLLNRGCIRSAPAKVYDLGRPFFLIGCEYACSNVQCKGRSGTDGRRFASTDPVVIRALPPVLRDELPITLLANGATDPQSWNWQPIGVSKSLWAVVIGCIGEGLGKEATLRVVRAAQQSFPVPATPKGDGAADEDAEDMELQHPSDAMHVDEAPHEAPEGGAYAESWKSHPAPVTTQPEQSTSSASAPPTASHVSSHLHAHAPATAPYNYPQGAPYMPYAYGPYPIPYQPLPESANPVSKESQVKRIRHCVKCGSKDCKGKGGRNFCTNACQDCGDMECKGRNSKRPDKTCRDAWP</sequence>
<keyword evidence="2" id="KW-1185">Reference proteome</keyword>